<dbReference type="GO" id="GO:0019901">
    <property type="term" value="F:protein kinase binding"/>
    <property type="evidence" value="ECO:0007669"/>
    <property type="project" value="InterPro"/>
</dbReference>
<evidence type="ECO:0000256" key="2">
    <source>
        <dbReference type="ARBA" id="ARBA00023306"/>
    </source>
</evidence>
<comment type="caution">
    <text evidence="3">The sequence shown here is derived from an EMBL/GenBank/DDBJ whole genome shotgun (WGS) entry which is preliminary data.</text>
</comment>
<dbReference type="PANTHER" id="PTHR31545">
    <property type="entry name" value="SEEDY PROTEIN A/C FAMILY MEMBER"/>
    <property type="match status" value="1"/>
</dbReference>
<reference evidence="3" key="1">
    <citation type="journal article" date="2024" name="Gigascience">
        <title>Chromosome-level genome of the poultry shaft louse Menopon gallinae provides insight into the host-switching and adaptive evolution of parasitic lice.</title>
        <authorList>
            <person name="Xu Y."/>
            <person name="Ma L."/>
            <person name="Liu S."/>
            <person name="Liang Y."/>
            <person name="Liu Q."/>
            <person name="He Z."/>
            <person name="Tian L."/>
            <person name="Duan Y."/>
            <person name="Cai W."/>
            <person name="Li H."/>
            <person name="Song F."/>
        </authorList>
    </citation>
    <scope>NUCLEOTIDE SEQUENCE</scope>
    <source>
        <strain evidence="3">Cailab_2023a</strain>
    </source>
</reference>
<dbReference type="InterPro" id="IPR020984">
    <property type="entry name" value="Speedy"/>
</dbReference>
<name>A0AAW2HHP1_9NEOP</name>
<keyword evidence="2" id="KW-0131">Cell cycle</keyword>
<dbReference type="InterPro" id="IPR052316">
    <property type="entry name" value="Speedy-Ringo_regulator"/>
</dbReference>
<gene>
    <name evidence="3" type="ORF">PYX00_007097</name>
</gene>
<dbReference type="AlphaFoldDB" id="A0AAW2HHP1"/>
<protein>
    <submittedName>
        <fullName evidence="3">Uncharacterized protein</fullName>
    </submittedName>
</protein>
<comment type="similarity">
    <text evidence="1">Belongs to the Speedy/Ringo family.</text>
</comment>
<accession>A0AAW2HHP1</accession>
<dbReference type="PANTHER" id="PTHR31545:SF5">
    <property type="entry name" value="SPEEDY PROTEIN A"/>
    <property type="match status" value="1"/>
</dbReference>
<organism evidence="3">
    <name type="scientific">Menopon gallinae</name>
    <name type="common">poultry shaft louse</name>
    <dbReference type="NCBI Taxonomy" id="328185"/>
    <lineage>
        <taxon>Eukaryota</taxon>
        <taxon>Metazoa</taxon>
        <taxon>Ecdysozoa</taxon>
        <taxon>Arthropoda</taxon>
        <taxon>Hexapoda</taxon>
        <taxon>Insecta</taxon>
        <taxon>Pterygota</taxon>
        <taxon>Neoptera</taxon>
        <taxon>Paraneoptera</taxon>
        <taxon>Psocodea</taxon>
        <taxon>Troctomorpha</taxon>
        <taxon>Phthiraptera</taxon>
        <taxon>Amblycera</taxon>
        <taxon>Menoponidae</taxon>
        <taxon>Menopon</taxon>
    </lineage>
</organism>
<dbReference type="Pfam" id="PF11357">
    <property type="entry name" value="Spy1"/>
    <property type="match status" value="1"/>
</dbReference>
<evidence type="ECO:0000256" key="1">
    <source>
        <dbReference type="ARBA" id="ARBA00010932"/>
    </source>
</evidence>
<evidence type="ECO:0000313" key="3">
    <source>
        <dbReference type="EMBL" id="KAL0269314.1"/>
    </source>
</evidence>
<dbReference type="EMBL" id="JARGDH010000004">
    <property type="protein sequence ID" value="KAL0269315.1"/>
    <property type="molecule type" value="Genomic_DNA"/>
</dbReference>
<dbReference type="EMBL" id="JARGDH010000004">
    <property type="protein sequence ID" value="KAL0269314.1"/>
    <property type="molecule type" value="Genomic_DNA"/>
</dbReference>
<sequence>MNDREDKITKNCLKGSSVMKFKLKPQRITLDIPNKNTFRRNVLSFLHFLDSCPWIKEFLNYDCCFRLADKYLIAMVFIYFQRAGIRPRSYTTLHFFAALCLAHSMEEEDKDLLGEIFPWALGMHHLIELAPYLLNMKLSLWKAIDYRAFVNKYSCQKVMSIWPHHSVWKRKRAPGHQDTSYLTRQTNSNKPCYSL</sequence>
<proteinExistence type="inferred from homology"/>